<proteinExistence type="inferred from homology"/>
<feature type="transmembrane region" description="Helical" evidence="7">
    <location>
        <begin position="80"/>
        <end position="105"/>
    </location>
</feature>
<dbReference type="GO" id="GO:0005886">
    <property type="term" value="C:plasma membrane"/>
    <property type="evidence" value="ECO:0007669"/>
    <property type="project" value="UniProtKB-SubCell"/>
</dbReference>
<feature type="domain" description="ABC transmembrane type-1" evidence="8">
    <location>
        <begin position="80"/>
        <end position="292"/>
    </location>
</feature>
<feature type="transmembrane region" description="Helical" evidence="7">
    <location>
        <begin position="271"/>
        <end position="291"/>
    </location>
</feature>
<keyword evidence="3" id="KW-1003">Cell membrane</keyword>
<dbReference type="PANTHER" id="PTHR30193:SF41">
    <property type="entry name" value="DIACETYLCHITOBIOSE UPTAKE SYSTEM PERMEASE PROTEIN NGCF"/>
    <property type="match status" value="1"/>
</dbReference>
<organism evidence="9 10">
    <name type="scientific">Allomeiothermus silvanus (strain ATCC 700542 / DSM 9946 / NBRC 106475 / NCIMB 13440 / VI-R2)</name>
    <name type="common">Thermus silvanus</name>
    <dbReference type="NCBI Taxonomy" id="526227"/>
    <lineage>
        <taxon>Bacteria</taxon>
        <taxon>Thermotogati</taxon>
        <taxon>Deinococcota</taxon>
        <taxon>Deinococci</taxon>
        <taxon>Thermales</taxon>
        <taxon>Thermaceae</taxon>
        <taxon>Allomeiothermus</taxon>
    </lineage>
</organism>
<comment type="subcellular location">
    <subcellularLocation>
        <location evidence="1 7">Cell membrane</location>
        <topology evidence="1 7">Multi-pass membrane protein</topology>
    </subcellularLocation>
</comment>
<feature type="transmembrane region" description="Helical" evidence="7">
    <location>
        <begin position="211"/>
        <end position="236"/>
    </location>
</feature>
<feature type="transmembrane region" description="Helical" evidence="7">
    <location>
        <begin position="165"/>
        <end position="190"/>
    </location>
</feature>
<dbReference type="Pfam" id="PF00528">
    <property type="entry name" value="BPD_transp_1"/>
    <property type="match status" value="1"/>
</dbReference>
<dbReference type="HOGENOM" id="CLU_016047_0_2_0"/>
<evidence type="ECO:0000256" key="1">
    <source>
        <dbReference type="ARBA" id="ARBA00004651"/>
    </source>
</evidence>
<gene>
    <name evidence="9" type="ordered locus">Mesil_0957</name>
</gene>
<evidence type="ECO:0000256" key="7">
    <source>
        <dbReference type="RuleBase" id="RU363032"/>
    </source>
</evidence>
<dbReference type="Gene3D" id="1.10.3720.10">
    <property type="entry name" value="MetI-like"/>
    <property type="match status" value="1"/>
</dbReference>
<keyword evidence="2 7" id="KW-0813">Transport</keyword>
<evidence type="ECO:0000313" key="10">
    <source>
        <dbReference type="Proteomes" id="UP000001916"/>
    </source>
</evidence>
<feature type="transmembrane region" description="Helical" evidence="7">
    <location>
        <begin position="117"/>
        <end position="137"/>
    </location>
</feature>
<dbReference type="AlphaFoldDB" id="D7BCI1"/>
<dbReference type="EMBL" id="CP002042">
    <property type="protein sequence ID" value="ADH62866.1"/>
    <property type="molecule type" value="Genomic_DNA"/>
</dbReference>
<protein>
    <submittedName>
        <fullName evidence="9">Binding-protein-dependent transport systems inner membrane component</fullName>
    </submittedName>
</protein>
<sequence length="302" mass="33131">MAHATASAHRGAHKSRRVSPGGLWFLAPALLFITAFTVYPALSAFWLSLHSEAPFSGNSVWVGSQNYQDLLRDREFHSSLLTTLFFTLMTVPLSIGGGLLAAVLLHRTLPGIRFYRILLFLPVAVPTATAAIAWRWLYHPVVGYINYALSLFHLPPVSWLQDPNVALAAVALAVAWQQLGLNAILLLAALQSIPEDLIEAARLDGATPANIFARITLPLLSPTLFFASIVGVIHAMTTFGPIDLLTRGGPANATQVAVYRIYTEGFINFRFGYATAQAVLLFILILGFTVLQNRLERRVHYQ</sequence>
<keyword evidence="4 7" id="KW-0812">Transmembrane</keyword>
<accession>D7BCI1</accession>
<dbReference type="InterPro" id="IPR000515">
    <property type="entry name" value="MetI-like"/>
</dbReference>
<dbReference type="GO" id="GO:0055085">
    <property type="term" value="P:transmembrane transport"/>
    <property type="evidence" value="ECO:0007669"/>
    <property type="project" value="InterPro"/>
</dbReference>
<evidence type="ECO:0000256" key="6">
    <source>
        <dbReference type="ARBA" id="ARBA00023136"/>
    </source>
</evidence>
<name>D7BCI1_ALLS1</name>
<feature type="transmembrane region" description="Helical" evidence="7">
    <location>
        <begin position="21"/>
        <end position="42"/>
    </location>
</feature>
<evidence type="ECO:0000256" key="5">
    <source>
        <dbReference type="ARBA" id="ARBA00022989"/>
    </source>
</evidence>
<evidence type="ECO:0000313" key="9">
    <source>
        <dbReference type="EMBL" id="ADH62866.1"/>
    </source>
</evidence>
<keyword evidence="10" id="KW-1185">Reference proteome</keyword>
<dbReference type="KEGG" id="msv:Mesil_0957"/>
<evidence type="ECO:0000256" key="2">
    <source>
        <dbReference type="ARBA" id="ARBA00022448"/>
    </source>
</evidence>
<dbReference type="SUPFAM" id="SSF161098">
    <property type="entry name" value="MetI-like"/>
    <property type="match status" value="1"/>
</dbReference>
<dbReference type="PROSITE" id="PS50928">
    <property type="entry name" value="ABC_TM1"/>
    <property type="match status" value="1"/>
</dbReference>
<dbReference type="InterPro" id="IPR051393">
    <property type="entry name" value="ABC_transporter_permease"/>
</dbReference>
<evidence type="ECO:0000259" key="8">
    <source>
        <dbReference type="PROSITE" id="PS50928"/>
    </source>
</evidence>
<keyword evidence="6 7" id="KW-0472">Membrane</keyword>
<dbReference type="RefSeq" id="WP_013157450.1">
    <property type="nucleotide sequence ID" value="NC_014212.1"/>
</dbReference>
<dbReference type="CDD" id="cd06261">
    <property type="entry name" value="TM_PBP2"/>
    <property type="match status" value="1"/>
</dbReference>
<dbReference type="InterPro" id="IPR035906">
    <property type="entry name" value="MetI-like_sf"/>
</dbReference>
<evidence type="ECO:0000256" key="4">
    <source>
        <dbReference type="ARBA" id="ARBA00022692"/>
    </source>
</evidence>
<dbReference type="STRING" id="526227.Mesil_0957"/>
<reference evidence="9 10" key="1">
    <citation type="journal article" date="2010" name="Stand. Genomic Sci.">
        <title>Complete genome sequence of Meiothermus silvanus type strain (VI-R2).</title>
        <authorList>
            <person name="Sikorski J."/>
            <person name="Tindall B.J."/>
            <person name="Lowry S."/>
            <person name="Lucas S."/>
            <person name="Nolan M."/>
            <person name="Copeland A."/>
            <person name="Glavina Del Rio T."/>
            <person name="Tice H."/>
            <person name="Cheng J.F."/>
            <person name="Han C."/>
            <person name="Pitluck S."/>
            <person name="Liolios K."/>
            <person name="Ivanova N."/>
            <person name="Mavromatis K."/>
            <person name="Mikhailova N."/>
            <person name="Pati A."/>
            <person name="Goodwin L."/>
            <person name="Chen A."/>
            <person name="Palaniappan K."/>
            <person name="Land M."/>
            <person name="Hauser L."/>
            <person name="Chang Y.J."/>
            <person name="Jeffries C.D."/>
            <person name="Rohde M."/>
            <person name="Goker M."/>
            <person name="Woyke T."/>
            <person name="Bristow J."/>
            <person name="Eisen J.A."/>
            <person name="Markowitz V."/>
            <person name="Hugenholtz P."/>
            <person name="Kyrpides N.C."/>
            <person name="Klenk H.P."/>
            <person name="Lapidus A."/>
        </authorList>
    </citation>
    <scope>NUCLEOTIDE SEQUENCE [LARGE SCALE GENOMIC DNA]</scope>
    <source>
        <strain evidence="10">ATCC 700542 / DSM 9946 / VI-R2</strain>
    </source>
</reference>
<evidence type="ECO:0000256" key="3">
    <source>
        <dbReference type="ARBA" id="ARBA00022475"/>
    </source>
</evidence>
<dbReference type="Proteomes" id="UP000001916">
    <property type="component" value="Chromosome"/>
</dbReference>
<dbReference type="PANTHER" id="PTHR30193">
    <property type="entry name" value="ABC TRANSPORTER PERMEASE PROTEIN"/>
    <property type="match status" value="1"/>
</dbReference>
<dbReference type="eggNOG" id="COG1175">
    <property type="taxonomic scope" value="Bacteria"/>
</dbReference>
<keyword evidence="5 7" id="KW-1133">Transmembrane helix</keyword>
<comment type="similarity">
    <text evidence="7">Belongs to the binding-protein-dependent transport system permease family.</text>
</comment>